<evidence type="ECO:0008006" key="3">
    <source>
        <dbReference type="Google" id="ProtNLM"/>
    </source>
</evidence>
<dbReference type="InterPro" id="IPR005500">
    <property type="entry name" value="DUF309"/>
</dbReference>
<evidence type="ECO:0000313" key="1">
    <source>
        <dbReference type="EMBL" id="SFV53362.1"/>
    </source>
</evidence>
<reference evidence="2" key="1">
    <citation type="submission" date="2016-10" db="EMBL/GenBank/DDBJ databases">
        <authorList>
            <person name="de Groot N.N."/>
        </authorList>
    </citation>
    <scope>NUCLEOTIDE SEQUENCE</scope>
</reference>
<dbReference type="Gene3D" id="1.10.3450.10">
    <property type="entry name" value="TTHA0068-like"/>
    <property type="match status" value="1"/>
</dbReference>
<accession>A0A1W1D3L8</accession>
<dbReference type="Pfam" id="PF03745">
    <property type="entry name" value="DUF309"/>
    <property type="match status" value="1"/>
</dbReference>
<dbReference type="AlphaFoldDB" id="A0A1W1D3L8"/>
<dbReference type="EMBL" id="FPHB01000022">
    <property type="protein sequence ID" value="SFV53362.1"/>
    <property type="molecule type" value="Genomic_DNA"/>
</dbReference>
<dbReference type="SUPFAM" id="SSF140663">
    <property type="entry name" value="TTHA0068-like"/>
    <property type="match status" value="1"/>
</dbReference>
<name>A0A1W1D3L8_9ZZZZ</name>
<gene>
    <name evidence="2" type="ORF">MNB_SM-3-270</name>
    <name evidence="1" type="ORF">MNB_SM-7-911</name>
</gene>
<organism evidence="2">
    <name type="scientific">hydrothermal vent metagenome</name>
    <dbReference type="NCBI Taxonomy" id="652676"/>
    <lineage>
        <taxon>unclassified sequences</taxon>
        <taxon>metagenomes</taxon>
        <taxon>ecological metagenomes</taxon>
    </lineage>
</organism>
<proteinExistence type="predicted"/>
<evidence type="ECO:0000313" key="2">
    <source>
        <dbReference type="EMBL" id="SFV75223.1"/>
    </source>
</evidence>
<dbReference type="InterPro" id="IPR023203">
    <property type="entry name" value="TTHA0068_sf"/>
</dbReference>
<protein>
    <recommendedName>
        <fullName evidence="3">DUF309 domain-containing protein</fullName>
    </recommendedName>
</protein>
<dbReference type="EMBL" id="FPHP01000022">
    <property type="protein sequence ID" value="SFV75223.1"/>
    <property type="molecule type" value="Genomic_DNA"/>
</dbReference>
<sequence length="106" mass="13181">MIQIPQTTFDTYLQCLKNQKYFQAHEVLEDFWFPHRFQNNNEVKLLKGFINAAVSFELHKRNKKQQSKQVWKNYLKYRQLLYKINSPNLKYYYLLSREIDRHMLYL</sequence>